<dbReference type="EMBL" id="MLJW01000649">
    <property type="protein sequence ID" value="OIQ84053.1"/>
    <property type="molecule type" value="Genomic_DNA"/>
</dbReference>
<proteinExistence type="predicted"/>
<reference evidence="2" key="1">
    <citation type="submission" date="2016-10" db="EMBL/GenBank/DDBJ databases">
        <title>Sequence of Gallionella enrichment culture.</title>
        <authorList>
            <person name="Poehlein A."/>
            <person name="Muehling M."/>
            <person name="Daniel R."/>
        </authorList>
    </citation>
    <scope>NUCLEOTIDE SEQUENCE</scope>
</reference>
<name>A0A1J5R7C3_9ZZZZ</name>
<gene>
    <name evidence="2" type="ORF">GALL_341330</name>
</gene>
<accession>A0A1J5R7C3</accession>
<feature type="region of interest" description="Disordered" evidence="1">
    <location>
        <begin position="518"/>
        <end position="584"/>
    </location>
</feature>
<dbReference type="AlphaFoldDB" id="A0A1J5R7C3"/>
<dbReference type="SUPFAM" id="SSF52540">
    <property type="entry name" value="P-loop containing nucleoside triphosphate hydrolases"/>
    <property type="match status" value="1"/>
</dbReference>
<comment type="caution">
    <text evidence="2">The sequence shown here is derived from an EMBL/GenBank/DDBJ whole genome shotgun (WGS) entry which is preliminary data.</text>
</comment>
<dbReference type="InterPro" id="IPR027417">
    <property type="entry name" value="P-loop_NTPase"/>
</dbReference>
<protein>
    <recommendedName>
        <fullName evidence="3">ATP-binding protein</fullName>
    </recommendedName>
</protein>
<organism evidence="2">
    <name type="scientific">mine drainage metagenome</name>
    <dbReference type="NCBI Taxonomy" id="410659"/>
    <lineage>
        <taxon>unclassified sequences</taxon>
        <taxon>metagenomes</taxon>
        <taxon>ecological metagenomes</taxon>
    </lineage>
</organism>
<feature type="compositionally biased region" description="Polar residues" evidence="1">
    <location>
        <begin position="538"/>
        <end position="555"/>
    </location>
</feature>
<sequence length="584" mass="61899">MTVDPYADLPFNDVEPEDEHVVRLIDASWPSVAVPGTPVSAAAVQVRAAPTPSEPEPDESRKSAAAQLVDLALERYTFGVTPEGDPYAIPLPGGHVVRMLRGGRSSLRGEIAAAYRASTKRIPPAQALADALLVLEGIAQDGVPVAVHLRVGESLGVVWIDLGDTDEAVVRVDGRGWRIVHEDVPVLFRRTALTAAMPTPERGGTLDELWAVLNVTTEDRPLVAGWLVAALGAPKIPHPALSVFGEQGTGKSTASRCLVQAVDPSPVPLRKPPRDPDGWVTAAAGSWVVGLDNLSVVPDWLSDSLCRAVTGDGDVRRQLYTDSGLSVFSFRRAILLNGIDLGGLRGDLSERLVVVNLDVIDEDSRLTEADLDVAWARAWPRVLGALLDLVAGVLERRPHVRLAKAPRMADFAHILAALDVILGTDGVGRYLEQSRSLAADSLTADPFIAALTATLTEMFLGSAADLLAEVTPDDHGWHPGRDWPRNARAVTSTLRRNAPALRKAGWLVEDLGAGNHAKATTWSLTPPGRGSAGVAGNRNAQSLGHSPASTSSFDIASTEGIGGSNPRNPQTRTPPLDLLGEATS</sequence>
<evidence type="ECO:0008006" key="3">
    <source>
        <dbReference type="Google" id="ProtNLM"/>
    </source>
</evidence>
<evidence type="ECO:0000313" key="2">
    <source>
        <dbReference type="EMBL" id="OIQ84053.1"/>
    </source>
</evidence>
<evidence type="ECO:0000256" key="1">
    <source>
        <dbReference type="SAM" id="MobiDB-lite"/>
    </source>
</evidence>